<evidence type="ECO:0000256" key="1">
    <source>
        <dbReference type="SAM" id="MobiDB-lite"/>
    </source>
</evidence>
<protein>
    <submittedName>
        <fullName evidence="2">Uncharacterized protein</fullName>
    </submittedName>
</protein>
<accession>A0A3D8T3J7</accession>
<organism evidence="2 3">
    <name type="scientific">Aspergillus mulundensis</name>
    <dbReference type="NCBI Taxonomy" id="1810919"/>
    <lineage>
        <taxon>Eukaryota</taxon>
        <taxon>Fungi</taxon>
        <taxon>Dikarya</taxon>
        <taxon>Ascomycota</taxon>
        <taxon>Pezizomycotina</taxon>
        <taxon>Eurotiomycetes</taxon>
        <taxon>Eurotiomycetidae</taxon>
        <taxon>Eurotiales</taxon>
        <taxon>Aspergillaceae</taxon>
        <taxon>Aspergillus</taxon>
        <taxon>Aspergillus subgen. Nidulantes</taxon>
    </lineage>
</organism>
<gene>
    <name evidence="2" type="ORF">DSM5745_00457</name>
</gene>
<dbReference type="AlphaFoldDB" id="A0A3D8T3J7"/>
<feature type="compositionally biased region" description="Polar residues" evidence="1">
    <location>
        <begin position="31"/>
        <end position="40"/>
    </location>
</feature>
<proteinExistence type="predicted"/>
<evidence type="ECO:0000313" key="2">
    <source>
        <dbReference type="EMBL" id="RDW93135.1"/>
    </source>
</evidence>
<dbReference type="GeneID" id="38110827"/>
<dbReference type="Proteomes" id="UP000256690">
    <property type="component" value="Unassembled WGS sequence"/>
</dbReference>
<keyword evidence="3" id="KW-1185">Reference proteome</keyword>
<dbReference type="EMBL" id="PVWQ01000001">
    <property type="protein sequence ID" value="RDW93135.1"/>
    <property type="molecule type" value="Genomic_DNA"/>
</dbReference>
<comment type="caution">
    <text evidence="2">The sequence shown here is derived from an EMBL/GenBank/DDBJ whole genome shotgun (WGS) entry which is preliminary data.</text>
</comment>
<name>A0A3D8T3J7_9EURO</name>
<reference evidence="2 3" key="1">
    <citation type="journal article" date="2018" name="IMA Fungus">
        <title>IMA Genome-F 9: Draft genome sequence of Annulohypoxylon stygium, Aspergillus mulundensis, Berkeleyomyces basicola (syn. Thielaviopsis basicola), Ceratocystis smalleyi, two Cercospora beticola strains, Coleophoma cylindrospora, Fusarium fracticaudum, Phialophora cf. hyalina, and Morchella septimelata.</title>
        <authorList>
            <person name="Wingfield B.D."/>
            <person name="Bills G.F."/>
            <person name="Dong Y."/>
            <person name="Huang W."/>
            <person name="Nel W.J."/>
            <person name="Swalarsk-Parry B.S."/>
            <person name="Vaghefi N."/>
            <person name="Wilken P.M."/>
            <person name="An Z."/>
            <person name="de Beer Z.W."/>
            <person name="De Vos L."/>
            <person name="Chen L."/>
            <person name="Duong T.A."/>
            <person name="Gao Y."/>
            <person name="Hammerbacher A."/>
            <person name="Kikkert J.R."/>
            <person name="Li Y."/>
            <person name="Li H."/>
            <person name="Li K."/>
            <person name="Li Q."/>
            <person name="Liu X."/>
            <person name="Ma X."/>
            <person name="Naidoo K."/>
            <person name="Pethybridge S.J."/>
            <person name="Sun J."/>
            <person name="Steenkamp E.T."/>
            <person name="van der Nest M.A."/>
            <person name="van Wyk S."/>
            <person name="Wingfield M.J."/>
            <person name="Xiong C."/>
            <person name="Yue Q."/>
            <person name="Zhang X."/>
        </authorList>
    </citation>
    <scope>NUCLEOTIDE SEQUENCE [LARGE SCALE GENOMIC DNA]</scope>
    <source>
        <strain evidence="2 3">DSM 5745</strain>
    </source>
</reference>
<feature type="compositionally biased region" description="Low complexity" evidence="1">
    <location>
        <begin position="41"/>
        <end position="55"/>
    </location>
</feature>
<sequence>MAGIKTKNNGPVSMPSTQAAAKGSSKKAQGDSTSTPQKPCSFSAAAKTTTTSYKRSASTIEAMNATSQPEIEDWPSALKILAEQGKEMEAMHKAIEGEHRAKEAEYRDALLKLHVGLSEIRYGVQAMQEYGLAVNEVLQKALMEIGAPSEHAERIRQGLASMEDALDELPRVAHFKETYELIDCLREDHEDQLEDAIAKAEVLDSDLTSELEGWCDAFQENALLCSNSSPIL</sequence>
<feature type="region of interest" description="Disordered" evidence="1">
    <location>
        <begin position="1"/>
        <end position="55"/>
    </location>
</feature>
<feature type="compositionally biased region" description="Polar residues" evidence="1">
    <location>
        <begin position="1"/>
        <end position="17"/>
    </location>
</feature>
<feature type="compositionally biased region" description="Low complexity" evidence="1">
    <location>
        <begin position="18"/>
        <end position="27"/>
    </location>
</feature>
<dbReference type="RefSeq" id="XP_026608318.1">
    <property type="nucleotide sequence ID" value="XM_026742473.1"/>
</dbReference>
<evidence type="ECO:0000313" key="3">
    <source>
        <dbReference type="Proteomes" id="UP000256690"/>
    </source>
</evidence>